<evidence type="ECO:0000256" key="2">
    <source>
        <dbReference type="ARBA" id="ARBA00004496"/>
    </source>
</evidence>
<dbReference type="GO" id="GO:0004825">
    <property type="term" value="F:methionine-tRNA ligase activity"/>
    <property type="evidence" value="ECO:0007669"/>
    <property type="project" value="UniProtKB-EC"/>
</dbReference>
<keyword evidence="7 16" id="KW-0820">tRNA-binding</keyword>
<evidence type="ECO:0000256" key="16">
    <source>
        <dbReference type="PROSITE-ProRule" id="PRU00209"/>
    </source>
</evidence>
<dbReference type="GO" id="GO:0005524">
    <property type="term" value="F:ATP binding"/>
    <property type="evidence" value="ECO:0007669"/>
    <property type="project" value="UniProtKB-KW"/>
</dbReference>
<evidence type="ECO:0000256" key="9">
    <source>
        <dbReference type="ARBA" id="ARBA00022741"/>
    </source>
</evidence>
<keyword evidence="12" id="KW-0648">Protein biosynthesis</keyword>
<evidence type="ECO:0000259" key="17">
    <source>
        <dbReference type="PROSITE" id="PS50886"/>
    </source>
</evidence>
<dbReference type="FunFam" id="2.40.50.140:FF:000042">
    <property type="entry name" value="Methionine--tRNA ligase"/>
    <property type="match status" value="1"/>
</dbReference>
<dbReference type="SUPFAM" id="SSF50249">
    <property type="entry name" value="Nucleic acid-binding proteins"/>
    <property type="match status" value="1"/>
</dbReference>
<evidence type="ECO:0000256" key="14">
    <source>
        <dbReference type="ARBA" id="ARBA00030904"/>
    </source>
</evidence>
<evidence type="ECO:0000256" key="13">
    <source>
        <dbReference type="ARBA" id="ARBA00023146"/>
    </source>
</evidence>
<protein>
    <recommendedName>
        <fullName evidence="5">Methionine--tRNA ligase</fullName>
        <ecNumber evidence="4">6.1.1.10</ecNumber>
    </recommendedName>
    <alternativeName>
        <fullName evidence="14">Methionyl-tRNA synthetase</fullName>
    </alternativeName>
</protein>
<dbReference type="AlphaFoldDB" id="A0A1F7GVX3"/>
<organism evidence="18 19">
    <name type="scientific">Candidatus Roizmanbacteria bacterium RIFCSPHIGHO2_02_FULL_37_24</name>
    <dbReference type="NCBI Taxonomy" id="1802037"/>
    <lineage>
        <taxon>Bacteria</taxon>
        <taxon>Candidatus Roizmaniibacteriota</taxon>
    </lineage>
</organism>
<evidence type="ECO:0000313" key="18">
    <source>
        <dbReference type="EMBL" id="OGK23220.1"/>
    </source>
</evidence>
<keyword evidence="6" id="KW-0963">Cytoplasm</keyword>
<evidence type="ECO:0000256" key="15">
    <source>
        <dbReference type="ARBA" id="ARBA00047364"/>
    </source>
</evidence>
<keyword evidence="9" id="KW-0547">Nucleotide-binding</keyword>
<dbReference type="GO" id="GO:0005737">
    <property type="term" value="C:cytoplasm"/>
    <property type="evidence" value="ECO:0007669"/>
    <property type="project" value="UniProtKB-SubCell"/>
</dbReference>
<dbReference type="Gene3D" id="2.40.50.140">
    <property type="entry name" value="Nucleic acid-binding proteins"/>
    <property type="match status" value="1"/>
</dbReference>
<proteinExistence type="predicted"/>
<evidence type="ECO:0000256" key="4">
    <source>
        <dbReference type="ARBA" id="ARBA00012838"/>
    </source>
</evidence>
<evidence type="ECO:0000256" key="7">
    <source>
        <dbReference type="ARBA" id="ARBA00022555"/>
    </source>
</evidence>
<evidence type="ECO:0000256" key="12">
    <source>
        <dbReference type="ARBA" id="ARBA00022917"/>
    </source>
</evidence>
<evidence type="ECO:0000256" key="6">
    <source>
        <dbReference type="ARBA" id="ARBA00022490"/>
    </source>
</evidence>
<evidence type="ECO:0000256" key="3">
    <source>
        <dbReference type="ARBA" id="ARBA00011738"/>
    </source>
</evidence>
<reference evidence="18 19" key="1">
    <citation type="journal article" date="2016" name="Nat. Commun.">
        <title>Thousands of microbial genomes shed light on interconnected biogeochemical processes in an aquifer system.</title>
        <authorList>
            <person name="Anantharaman K."/>
            <person name="Brown C.T."/>
            <person name="Hug L.A."/>
            <person name="Sharon I."/>
            <person name="Castelle C.J."/>
            <person name="Probst A.J."/>
            <person name="Thomas B.C."/>
            <person name="Singh A."/>
            <person name="Wilkins M.J."/>
            <person name="Karaoz U."/>
            <person name="Brodie E.L."/>
            <person name="Williams K.H."/>
            <person name="Hubbard S.S."/>
            <person name="Banfield J.F."/>
        </authorList>
    </citation>
    <scope>NUCLEOTIDE SEQUENCE [LARGE SCALE GENOMIC DNA]</scope>
</reference>
<dbReference type="Proteomes" id="UP000177159">
    <property type="component" value="Unassembled WGS sequence"/>
</dbReference>
<evidence type="ECO:0000256" key="11">
    <source>
        <dbReference type="ARBA" id="ARBA00022884"/>
    </source>
</evidence>
<keyword evidence="11 16" id="KW-0694">RNA-binding</keyword>
<dbReference type="Pfam" id="PF01588">
    <property type="entry name" value="tRNA_bind"/>
    <property type="match status" value="1"/>
</dbReference>
<comment type="subcellular location">
    <subcellularLocation>
        <location evidence="2">Cytoplasm</location>
    </subcellularLocation>
</comment>
<comment type="function">
    <text evidence="1">Is required not only for elongation of protein synthesis but also for the initiation of all mRNA translation through initiator tRNA(fMet) aminoacylation.</text>
</comment>
<accession>A0A1F7GVX3</accession>
<feature type="domain" description="TRNA-binding" evidence="17">
    <location>
        <begin position="10"/>
        <end position="112"/>
    </location>
</feature>
<evidence type="ECO:0000256" key="8">
    <source>
        <dbReference type="ARBA" id="ARBA00022598"/>
    </source>
</evidence>
<sequence length="112" mass="12369">MDKNTIGFKDFEKLDLRIGEVKDATPVEGSRKLMMLTVDFGTYREPATILAGILEIYNKEDVVGKKFIFVANLEPKEMAGALSNGMMLAADVENEPFLLEVPQKLANGSQVC</sequence>
<keyword evidence="13" id="KW-0030">Aminoacyl-tRNA synthetase</keyword>
<dbReference type="InterPro" id="IPR002547">
    <property type="entry name" value="tRNA-bd_dom"/>
</dbReference>
<keyword evidence="8" id="KW-0436">Ligase</keyword>
<dbReference type="EMBL" id="MFZM01000024">
    <property type="protein sequence ID" value="OGK23220.1"/>
    <property type="molecule type" value="Genomic_DNA"/>
</dbReference>
<comment type="subunit">
    <text evidence="3">Homodimer.</text>
</comment>
<evidence type="ECO:0000256" key="1">
    <source>
        <dbReference type="ARBA" id="ARBA00003314"/>
    </source>
</evidence>
<gene>
    <name evidence="18" type="ORF">A3C24_01005</name>
</gene>
<comment type="caution">
    <text evidence="18">The sequence shown here is derived from an EMBL/GenBank/DDBJ whole genome shotgun (WGS) entry which is preliminary data.</text>
</comment>
<dbReference type="GO" id="GO:0006412">
    <property type="term" value="P:translation"/>
    <property type="evidence" value="ECO:0007669"/>
    <property type="project" value="UniProtKB-KW"/>
</dbReference>
<comment type="catalytic activity">
    <reaction evidence="15">
        <text>tRNA(Met) + L-methionine + ATP = L-methionyl-tRNA(Met) + AMP + diphosphate</text>
        <dbReference type="Rhea" id="RHEA:13481"/>
        <dbReference type="Rhea" id="RHEA-COMP:9667"/>
        <dbReference type="Rhea" id="RHEA-COMP:9698"/>
        <dbReference type="ChEBI" id="CHEBI:30616"/>
        <dbReference type="ChEBI" id="CHEBI:33019"/>
        <dbReference type="ChEBI" id="CHEBI:57844"/>
        <dbReference type="ChEBI" id="CHEBI:78442"/>
        <dbReference type="ChEBI" id="CHEBI:78530"/>
        <dbReference type="ChEBI" id="CHEBI:456215"/>
        <dbReference type="EC" id="6.1.1.10"/>
    </reaction>
</comment>
<evidence type="ECO:0000256" key="5">
    <source>
        <dbReference type="ARBA" id="ARBA00018753"/>
    </source>
</evidence>
<evidence type="ECO:0000313" key="19">
    <source>
        <dbReference type="Proteomes" id="UP000177159"/>
    </source>
</evidence>
<dbReference type="EC" id="6.1.1.10" evidence="4"/>
<dbReference type="InterPro" id="IPR051270">
    <property type="entry name" value="Tyrosine-tRNA_ligase_regulator"/>
</dbReference>
<name>A0A1F7GVX3_9BACT</name>
<evidence type="ECO:0000256" key="10">
    <source>
        <dbReference type="ARBA" id="ARBA00022840"/>
    </source>
</evidence>
<dbReference type="GO" id="GO:0000049">
    <property type="term" value="F:tRNA binding"/>
    <property type="evidence" value="ECO:0007669"/>
    <property type="project" value="UniProtKB-UniRule"/>
</dbReference>
<dbReference type="PANTHER" id="PTHR11586">
    <property type="entry name" value="TRNA-AMINOACYLATION COFACTOR ARC1 FAMILY MEMBER"/>
    <property type="match status" value="1"/>
</dbReference>
<keyword evidence="10" id="KW-0067">ATP-binding</keyword>
<dbReference type="InterPro" id="IPR012340">
    <property type="entry name" value="NA-bd_OB-fold"/>
</dbReference>
<dbReference type="PANTHER" id="PTHR11586:SF37">
    <property type="entry name" value="TRNA-BINDING DOMAIN-CONTAINING PROTEIN"/>
    <property type="match status" value="1"/>
</dbReference>
<dbReference type="PROSITE" id="PS50886">
    <property type="entry name" value="TRBD"/>
    <property type="match status" value="1"/>
</dbReference>